<dbReference type="Pfam" id="PF13628">
    <property type="entry name" value="DUF4142"/>
    <property type="match status" value="1"/>
</dbReference>
<keyword evidence="3" id="KW-1185">Reference proteome</keyword>
<dbReference type="EMBL" id="JNFF01000034">
    <property type="protein sequence ID" value="KEQ30536.1"/>
    <property type="molecule type" value="Genomic_DNA"/>
</dbReference>
<dbReference type="PROSITE" id="PS51257">
    <property type="entry name" value="PROKAR_LIPOPROTEIN"/>
    <property type="match status" value="1"/>
</dbReference>
<proteinExistence type="predicted"/>
<evidence type="ECO:0000259" key="1">
    <source>
        <dbReference type="Pfam" id="PF13628"/>
    </source>
</evidence>
<protein>
    <recommendedName>
        <fullName evidence="1">DUF4142 domain-containing protein</fullName>
    </recommendedName>
</protein>
<dbReference type="RefSeq" id="WP_037439496.1">
    <property type="nucleotide sequence ID" value="NZ_JNFF01000034.1"/>
</dbReference>
<dbReference type="PANTHER" id="PTHR38593">
    <property type="entry name" value="BLR2558 PROTEIN"/>
    <property type="match status" value="1"/>
</dbReference>
<sequence>MNQLKNILPGLISLLTIVGCGQSGKENEMGTTTLPADTNLGQAKRQTIGDKKSVAAEQIFLEETGRILLLELELSNVSLQRASRPELKAYTEKMMGSTRKFHEQLQQLATSLSYQLPGALPSRSQLQVDEIKKLEGQGFDLEYIKSILELQHKTLDNLHGAIQFKKGPVQEFASHQLEGVNKMLDETVIIDSLIKKVNPDQPGDDLLRIDRKHIK</sequence>
<dbReference type="PANTHER" id="PTHR38593:SF1">
    <property type="entry name" value="BLR2558 PROTEIN"/>
    <property type="match status" value="1"/>
</dbReference>
<gene>
    <name evidence="2" type="ORF">N180_12775</name>
</gene>
<dbReference type="eggNOG" id="COG3652">
    <property type="taxonomic scope" value="Bacteria"/>
</dbReference>
<reference evidence="2 3" key="1">
    <citation type="journal article" date="1992" name="Int. J. Syst. Bacteriol.">
        <title>Sphingobacterium antarcticus sp. nov. a Psychrotrophic Bacterium from the Soils of Schirmacher Oasis, Antarctica.</title>
        <authorList>
            <person name="Shivaji S."/>
            <person name="Ray M.K."/>
            <person name="Rao N.S."/>
            <person name="Saiserr L."/>
            <person name="Jagannadham M.V."/>
            <person name="Kumar G.S."/>
            <person name="Reddy G."/>
            <person name="Bhargava P.M."/>
        </authorList>
    </citation>
    <scope>NUCLEOTIDE SEQUENCE [LARGE SCALE GENOMIC DNA]</scope>
    <source>
        <strain evidence="2 3">4BY</strain>
    </source>
</reference>
<evidence type="ECO:0000313" key="2">
    <source>
        <dbReference type="EMBL" id="KEQ30536.1"/>
    </source>
</evidence>
<dbReference type="OrthoDB" id="883203at2"/>
<dbReference type="AlphaFoldDB" id="A0A081PIL3"/>
<comment type="caution">
    <text evidence="2">The sequence shown here is derived from an EMBL/GenBank/DDBJ whole genome shotgun (WGS) entry which is preliminary data.</text>
</comment>
<evidence type="ECO:0000313" key="3">
    <source>
        <dbReference type="Proteomes" id="UP000028007"/>
    </source>
</evidence>
<name>A0A081PIL3_9SPHI</name>
<dbReference type="Proteomes" id="UP000028007">
    <property type="component" value="Unassembled WGS sequence"/>
</dbReference>
<organism evidence="2 3">
    <name type="scientific">Pedobacter antarcticus 4BY</name>
    <dbReference type="NCBI Taxonomy" id="1358423"/>
    <lineage>
        <taxon>Bacteria</taxon>
        <taxon>Pseudomonadati</taxon>
        <taxon>Bacteroidota</taxon>
        <taxon>Sphingobacteriia</taxon>
        <taxon>Sphingobacteriales</taxon>
        <taxon>Sphingobacteriaceae</taxon>
        <taxon>Pedobacter</taxon>
    </lineage>
</organism>
<feature type="domain" description="DUF4142" evidence="1">
    <location>
        <begin position="58"/>
        <end position="186"/>
    </location>
</feature>
<accession>A0A081PIL3</accession>
<dbReference type="InterPro" id="IPR025419">
    <property type="entry name" value="DUF4142"/>
</dbReference>